<evidence type="ECO:0000256" key="7">
    <source>
        <dbReference type="SAM" id="Phobius"/>
    </source>
</evidence>
<evidence type="ECO:0000256" key="6">
    <source>
        <dbReference type="SAM" id="MobiDB-lite"/>
    </source>
</evidence>
<feature type="compositionally biased region" description="Polar residues" evidence="6">
    <location>
        <begin position="397"/>
        <end position="408"/>
    </location>
</feature>
<evidence type="ECO:0000256" key="2">
    <source>
        <dbReference type="ARBA" id="ARBA00022475"/>
    </source>
</evidence>
<keyword evidence="11" id="KW-1185">Reference proteome</keyword>
<dbReference type="PANTHER" id="PTHR37821">
    <property type="entry name" value="AMINO ACID TRANSPORTER YUIF-RELATED"/>
    <property type="match status" value="1"/>
</dbReference>
<dbReference type="Pfam" id="PF03553">
    <property type="entry name" value="Na_H_antiporter"/>
    <property type="match status" value="1"/>
</dbReference>
<evidence type="ECO:0000313" key="11">
    <source>
        <dbReference type="Proteomes" id="UP001597326"/>
    </source>
</evidence>
<gene>
    <name evidence="10" type="ORF">ACFSCS_03785</name>
</gene>
<proteinExistence type="predicted"/>
<feature type="domain" description="Na+/H+ antiporter NhaC-like C-terminal" evidence="8">
    <location>
        <begin position="152"/>
        <end position="437"/>
    </location>
</feature>
<keyword evidence="4 7" id="KW-1133">Transmembrane helix</keyword>
<feature type="transmembrane region" description="Helical" evidence="7">
    <location>
        <begin position="189"/>
        <end position="213"/>
    </location>
</feature>
<protein>
    <submittedName>
        <fullName evidence="10">Na+/H+ antiporter family protein</fullName>
    </submittedName>
</protein>
<feature type="transmembrane region" description="Helical" evidence="7">
    <location>
        <begin position="264"/>
        <end position="280"/>
    </location>
</feature>
<keyword evidence="3 7" id="KW-0812">Transmembrane</keyword>
<feature type="transmembrane region" description="Helical" evidence="7">
    <location>
        <begin position="123"/>
        <end position="142"/>
    </location>
</feature>
<evidence type="ECO:0000256" key="1">
    <source>
        <dbReference type="ARBA" id="ARBA00004651"/>
    </source>
</evidence>
<feature type="transmembrane region" description="Helical" evidence="7">
    <location>
        <begin position="241"/>
        <end position="258"/>
    </location>
</feature>
<evidence type="ECO:0000256" key="5">
    <source>
        <dbReference type="ARBA" id="ARBA00023136"/>
    </source>
</evidence>
<dbReference type="InterPro" id="IPR018461">
    <property type="entry name" value="Na/H_Antiport_NhaC-like_C"/>
</dbReference>
<accession>A0ABW4RSY9</accession>
<feature type="transmembrane region" description="Helical" evidence="7">
    <location>
        <begin position="149"/>
        <end position="169"/>
    </location>
</feature>
<evidence type="ECO:0000256" key="4">
    <source>
        <dbReference type="ARBA" id="ARBA00022989"/>
    </source>
</evidence>
<reference evidence="11" key="1">
    <citation type="journal article" date="2019" name="Int. J. Syst. Evol. Microbiol.">
        <title>The Global Catalogue of Microorganisms (GCM) 10K type strain sequencing project: providing services to taxonomists for standard genome sequencing and annotation.</title>
        <authorList>
            <consortium name="The Broad Institute Genomics Platform"/>
            <consortium name="The Broad Institute Genome Sequencing Center for Infectious Disease"/>
            <person name="Wu L."/>
            <person name="Ma J."/>
        </authorList>
    </citation>
    <scope>NUCLEOTIDE SEQUENCE [LARGE SCALE GENOMIC DNA]</scope>
    <source>
        <strain evidence="11">CAIM 431</strain>
    </source>
</reference>
<organism evidence="10 11">
    <name type="scientific">Luteococcus peritonei</name>
    <dbReference type="NCBI Taxonomy" id="88874"/>
    <lineage>
        <taxon>Bacteria</taxon>
        <taxon>Bacillati</taxon>
        <taxon>Actinomycetota</taxon>
        <taxon>Actinomycetes</taxon>
        <taxon>Propionibacteriales</taxon>
        <taxon>Propionibacteriaceae</taxon>
        <taxon>Luteococcus</taxon>
    </lineage>
</organism>
<keyword evidence="5 7" id="KW-0472">Membrane</keyword>
<feature type="transmembrane region" description="Helical" evidence="7">
    <location>
        <begin position="292"/>
        <end position="313"/>
    </location>
</feature>
<feature type="transmembrane region" description="Helical" evidence="7">
    <location>
        <begin position="52"/>
        <end position="72"/>
    </location>
</feature>
<dbReference type="RefSeq" id="WP_343872309.1">
    <property type="nucleotide sequence ID" value="NZ_BAAAIX010000007.1"/>
</dbReference>
<dbReference type="InterPro" id="IPR032813">
    <property type="entry name" value="Na_H_antiport_N"/>
</dbReference>
<keyword evidence="2" id="KW-1003">Cell membrane</keyword>
<feature type="region of interest" description="Disordered" evidence="6">
    <location>
        <begin position="391"/>
        <end position="411"/>
    </location>
</feature>
<evidence type="ECO:0000259" key="8">
    <source>
        <dbReference type="Pfam" id="PF03553"/>
    </source>
</evidence>
<feature type="transmembrane region" description="Helical" evidence="7">
    <location>
        <begin position="425"/>
        <end position="442"/>
    </location>
</feature>
<dbReference type="PRINTS" id="PR00173">
    <property type="entry name" value="EDTRNSPORT"/>
</dbReference>
<feature type="transmembrane region" description="Helical" evidence="7">
    <location>
        <begin position="365"/>
        <end position="390"/>
    </location>
</feature>
<evidence type="ECO:0000259" key="9">
    <source>
        <dbReference type="Pfam" id="PF13726"/>
    </source>
</evidence>
<feature type="domain" description="Putative Na+/H+ antiporter N-terminal" evidence="9">
    <location>
        <begin position="2"/>
        <end position="86"/>
    </location>
</feature>
<comment type="caution">
    <text evidence="10">The sequence shown here is derived from an EMBL/GenBank/DDBJ whole genome shotgun (WGS) entry which is preliminary data.</text>
</comment>
<dbReference type="InterPro" id="IPR052576">
    <property type="entry name" value="AA_Transporter-Related"/>
</dbReference>
<sequence length="443" mass="46483">MNAVVVAVIVMLVLSFARVHVIISLVLGAIVGGLLAGMGLTGTMESFTTGIANGASIALSYAMLGAFAVAIAHSGMPQAFAGWVIRRAGDPDAADPRRGRGVKWVLIGVLLVAGIMSQNLVPIHIAFIPLLVPPLLLVFNRFRVDRRLLACVMTFGLVTTYMYLPYGFGNVFLNEILLANIKEAGLDTAGVNVMTAMAIPALGMVVGLLTALLSYRRPRDYQDLPVAGQEAVDPEQPVSRYRIGVALLAIGLSLFIQIWADSLLLGALVGFAVFMAARVVRWGDADTVFNRGVTMMAMIGFIMISAQGFAQVMKDTGDVDKLVSQSANLFGGSQLLGSLVMLLVGLLVTMGIGSSFSTLPIITTIFVPLCATLGFSPLATVSIIGTAGALGDAGSPASDSTLGPTSGLNADGQHDHIRDTVLPTFLHYNIPLLLAGWVAAMVL</sequence>
<evidence type="ECO:0000256" key="3">
    <source>
        <dbReference type="ARBA" id="ARBA00022692"/>
    </source>
</evidence>
<name>A0ABW4RSY9_9ACTN</name>
<feature type="transmembrane region" description="Helical" evidence="7">
    <location>
        <begin position="333"/>
        <end position="353"/>
    </location>
</feature>
<dbReference type="PANTHER" id="PTHR37821:SF1">
    <property type="entry name" value="AMINO ACID TRANSPORTER YUIF-RELATED"/>
    <property type="match status" value="1"/>
</dbReference>
<dbReference type="EMBL" id="JBHUFZ010000008">
    <property type="protein sequence ID" value="MFD1889307.1"/>
    <property type="molecule type" value="Genomic_DNA"/>
</dbReference>
<evidence type="ECO:0000313" key="10">
    <source>
        <dbReference type="EMBL" id="MFD1889307.1"/>
    </source>
</evidence>
<dbReference type="Proteomes" id="UP001597326">
    <property type="component" value="Unassembled WGS sequence"/>
</dbReference>
<comment type="subcellular location">
    <subcellularLocation>
        <location evidence="1">Cell membrane</location>
        <topology evidence="1">Multi-pass membrane protein</topology>
    </subcellularLocation>
</comment>
<dbReference type="Pfam" id="PF13726">
    <property type="entry name" value="Na_H_antiport_2"/>
    <property type="match status" value="1"/>
</dbReference>